<keyword evidence="2" id="KW-0433">Leucine-rich repeat</keyword>
<accession>A0A9P4IP77</accession>
<dbReference type="AlphaFoldDB" id="A0A9P4IP77"/>
<dbReference type="GO" id="GO:0030620">
    <property type="term" value="F:U2 snRNA binding"/>
    <property type="evidence" value="ECO:0007669"/>
    <property type="project" value="InterPro"/>
</dbReference>
<dbReference type="PANTHER" id="PTHR10552:SF6">
    <property type="entry name" value="U2 SMALL NUCLEAR RIBONUCLEOPROTEIN A"/>
    <property type="match status" value="1"/>
</dbReference>
<comment type="subcellular location">
    <subcellularLocation>
        <location evidence="1">Nucleus</location>
    </subcellularLocation>
</comment>
<dbReference type="InterPro" id="IPR044640">
    <property type="entry name" value="RU2A"/>
</dbReference>
<name>A0A9P4IP77_9PEZI</name>
<evidence type="ECO:0000256" key="1">
    <source>
        <dbReference type="ARBA" id="ARBA00004123"/>
    </source>
</evidence>
<keyword evidence="4" id="KW-0539">Nucleus</keyword>
<keyword evidence="8" id="KW-1185">Reference proteome</keyword>
<dbReference type="Pfam" id="PF14580">
    <property type="entry name" value="LRR_9"/>
    <property type="match status" value="1"/>
</dbReference>
<comment type="similarity">
    <text evidence="5">Belongs to the U2 small nuclear ribonucleoprotein A family.</text>
</comment>
<dbReference type="SUPFAM" id="SSF52058">
    <property type="entry name" value="L domain-like"/>
    <property type="match status" value="1"/>
</dbReference>
<comment type="caution">
    <text evidence="7">The sequence shown here is derived from an EMBL/GenBank/DDBJ whole genome shotgun (WGS) entry which is preliminary data.</text>
</comment>
<dbReference type="PROSITE" id="PS51450">
    <property type="entry name" value="LRR"/>
    <property type="match status" value="1"/>
</dbReference>
<dbReference type="InterPro" id="IPR001611">
    <property type="entry name" value="Leu-rich_rpt"/>
</dbReference>
<protein>
    <recommendedName>
        <fullName evidence="6">U2 small nuclear ribonucleoprotein A'</fullName>
    </recommendedName>
</protein>
<dbReference type="OrthoDB" id="433501at2759"/>
<organism evidence="7 8">
    <name type="scientific">Rhizodiscina lignyota</name>
    <dbReference type="NCBI Taxonomy" id="1504668"/>
    <lineage>
        <taxon>Eukaryota</taxon>
        <taxon>Fungi</taxon>
        <taxon>Dikarya</taxon>
        <taxon>Ascomycota</taxon>
        <taxon>Pezizomycotina</taxon>
        <taxon>Dothideomycetes</taxon>
        <taxon>Pleosporomycetidae</taxon>
        <taxon>Aulographales</taxon>
        <taxon>Rhizodiscinaceae</taxon>
        <taxon>Rhizodiscina</taxon>
    </lineage>
</organism>
<gene>
    <name evidence="7" type="ORF">NA57DRAFT_71864</name>
</gene>
<dbReference type="GO" id="GO:0005634">
    <property type="term" value="C:nucleus"/>
    <property type="evidence" value="ECO:0007669"/>
    <property type="project" value="UniProtKB-SubCell"/>
</dbReference>
<sequence>MVRLTAALVRDAPSYPNACREREIFLRGLKIPYNECIDLTDNDISTLGNFPLCARMKTLLIARNRIAIIDDKFAASMPELKALSLGMNSIVELGDLEPLAKLKNLTMLELRNNPVSSKPNYRLWVISRCPSVRSIDYQRVTDAQRNEAKKLFGTRKEPTELALKIAKIKSRGSGRTLGTNGVNGTSHAEKDINVKMTAEERKKVKEMINTAKTDEEMRVLEEALSSGKLPPGLLQGKS</sequence>
<dbReference type="InterPro" id="IPR032675">
    <property type="entry name" value="LRR_dom_sf"/>
</dbReference>
<dbReference type="PANTHER" id="PTHR10552">
    <property type="entry name" value="U2 SMALL NUCLEAR RIBONUCLEOPROTEIN A"/>
    <property type="match status" value="1"/>
</dbReference>
<keyword evidence="3" id="KW-0677">Repeat</keyword>
<evidence type="ECO:0000313" key="8">
    <source>
        <dbReference type="Proteomes" id="UP000799772"/>
    </source>
</evidence>
<dbReference type="GO" id="GO:0000398">
    <property type="term" value="P:mRNA splicing, via spliceosome"/>
    <property type="evidence" value="ECO:0007669"/>
    <property type="project" value="InterPro"/>
</dbReference>
<proteinExistence type="inferred from homology"/>
<reference evidence="7" key="1">
    <citation type="journal article" date="2020" name="Stud. Mycol.">
        <title>101 Dothideomycetes genomes: a test case for predicting lifestyles and emergence of pathogens.</title>
        <authorList>
            <person name="Haridas S."/>
            <person name="Albert R."/>
            <person name="Binder M."/>
            <person name="Bloem J."/>
            <person name="Labutti K."/>
            <person name="Salamov A."/>
            <person name="Andreopoulos B."/>
            <person name="Baker S."/>
            <person name="Barry K."/>
            <person name="Bills G."/>
            <person name="Bluhm B."/>
            <person name="Cannon C."/>
            <person name="Castanera R."/>
            <person name="Culley D."/>
            <person name="Daum C."/>
            <person name="Ezra D."/>
            <person name="Gonzalez J."/>
            <person name="Henrissat B."/>
            <person name="Kuo A."/>
            <person name="Liang C."/>
            <person name="Lipzen A."/>
            <person name="Lutzoni F."/>
            <person name="Magnuson J."/>
            <person name="Mondo S."/>
            <person name="Nolan M."/>
            <person name="Ohm R."/>
            <person name="Pangilinan J."/>
            <person name="Park H.-J."/>
            <person name="Ramirez L."/>
            <person name="Alfaro M."/>
            <person name="Sun H."/>
            <person name="Tritt A."/>
            <person name="Yoshinaga Y."/>
            <person name="Zwiers L.-H."/>
            <person name="Turgeon B."/>
            <person name="Goodwin S."/>
            <person name="Spatafora J."/>
            <person name="Crous P."/>
            <person name="Grigoriev I."/>
        </authorList>
    </citation>
    <scope>NUCLEOTIDE SEQUENCE</scope>
    <source>
        <strain evidence="7">CBS 133067</strain>
    </source>
</reference>
<evidence type="ECO:0000313" key="7">
    <source>
        <dbReference type="EMBL" id="KAF2102878.1"/>
    </source>
</evidence>
<dbReference type="Gene3D" id="3.80.10.10">
    <property type="entry name" value="Ribonuclease Inhibitor"/>
    <property type="match status" value="1"/>
</dbReference>
<evidence type="ECO:0000256" key="5">
    <source>
        <dbReference type="ARBA" id="ARBA00024196"/>
    </source>
</evidence>
<evidence type="ECO:0000256" key="2">
    <source>
        <dbReference type="ARBA" id="ARBA00022614"/>
    </source>
</evidence>
<evidence type="ECO:0000256" key="6">
    <source>
        <dbReference type="ARBA" id="ARBA00024238"/>
    </source>
</evidence>
<dbReference type="Proteomes" id="UP000799772">
    <property type="component" value="Unassembled WGS sequence"/>
</dbReference>
<evidence type="ECO:0000256" key="3">
    <source>
        <dbReference type="ARBA" id="ARBA00022737"/>
    </source>
</evidence>
<dbReference type="EMBL" id="ML978122">
    <property type="protein sequence ID" value="KAF2102878.1"/>
    <property type="molecule type" value="Genomic_DNA"/>
</dbReference>
<evidence type="ECO:0000256" key="4">
    <source>
        <dbReference type="ARBA" id="ARBA00023242"/>
    </source>
</evidence>